<name>A0A098VRV4_9MICR</name>
<dbReference type="AlphaFoldDB" id="A0A098VRV4"/>
<feature type="repeat" description="PPR" evidence="1">
    <location>
        <begin position="31"/>
        <end position="65"/>
    </location>
</feature>
<evidence type="ECO:0000256" key="1">
    <source>
        <dbReference type="PROSITE-ProRule" id="PRU00708"/>
    </source>
</evidence>
<protein>
    <recommendedName>
        <fullName evidence="4">Pentatricopeptide repeat-containing protein</fullName>
    </recommendedName>
</protein>
<dbReference type="EMBL" id="JMKJ01000579">
    <property type="protein sequence ID" value="KGG50436.1"/>
    <property type="molecule type" value="Genomic_DNA"/>
</dbReference>
<dbReference type="RefSeq" id="XP_013236863.1">
    <property type="nucleotide sequence ID" value="XM_013381409.1"/>
</dbReference>
<sequence>MVQVNNKEKSELVQKNRTSSSKKNFLFVRPSVPVYNTLLKGLRDHGCSALAYKFFVDMKKRALVPDLISYNLLLDSIIRRAMLDASPRDSCGPDSRLTEQVQDPLNFCWDQFQEMKLKISSQQKTDFRLVFNTLIKAIGILGHKYGSDLDTLRVVFSPFVEENKFPLSPGFGIAPCSDTICIAIKAAINLNAPLWFIEAYYDGAVCSKIQIDPFIVCSLLSAYRLHMSGLALDSPERIKIAEKCIAIVDEHAKSAPFLKSELFHGLAMTIYMSTACTCKKEHFLSVLITHYEKYGRMVKDPICLSLYMRAVLLLKHSKELSFVDLMEEVVKYKRQFPKWPYDRQIEILSVFVPIFEACKDAGVREAIRDCLFKLENSKILWSIRKTLEHQKAPLSADNLAKTKSLIETLRKYQ</sequence>
<dbReference type="OrthoDB" id="185373at2759"/>
<dbReference type="Pfam" id="PF13041">
    <property type="entry name" value="PPR_2"/>
    <property type="match status" value="1"/>
</dbReference>
<evidence type="ECO:0008006" key="4">
    <source>
        <dbReference type="Google" id="ProtNLM"/>
    </source>
</evidence>
<gene>
    <name evidence="2" type="ORF">DI09_6p200</name>
</gene>
<proteinExistence type="predicted"/>
<comment type="caution">
    <text evidence="2">The sequence shown here is derived from an EMBL/GenBank/DDBJ whole genome shotgun (WGS) entry which is preliminary data.</text>
</comment>
<accession>A0A098VRV4</accession>
<dbReference type="InterPro" id="IPR002885">
    <property type="entry name" value="PPR_rpt"/>
</dbReference>
<dbReference type="VEuPathDB" id="MicrosporidiaDB:DI09_6p200"/>
<keyword evidence="3" id="KW-1185">Reference proteome</keyword>
<reference evidence="2 3" key="1">
    <citation type="submission" date="2014-04" db="EMBL/GenBank/DDBJ databases">
        <title>A new species of microsporidia sheds light on the evolution of extreme parasitism.</title>
        <authorList>
            <person name="Haag K.L."/>
            <person name="James T.Y."/>
            <person name="Larsson R."/>
            <person name="Schaer T.M."/>
            <person name="Refardt D."/>
            <person name="Pombert J.-F."/>
            <person name="Ebert D."/>
        </authorList>
    </citation>
    <scope>NUCLEOTIDE SEQUENCE [LARGE SCALE GENOMIC DNA]</scope>
    <source>
        <strain evidence="2 3">UGP3</strain>
        <tissue evidence="2">Spores</tissue>
    </source>
</reference>
<evidence type="ECO:0000313" key="2">
    <source>
        <dbReference type="EMBL" id="KGG50436.1"/>
    </source>
</evidence>
<dbReference type="NCBIfam" id="TIGR00756">
    <property type="entry name" value="PPR"/>
    <property type="match status" value="1"/>
</dbReference>
<organism evidence="2 3">
    <name type="scientific">Mitosporidium daphniae</name>
    <dbReference type="NCBI Taxonomy" id="1485682"/>
    <lineage>
        <taxon>Eukaryota</taxon>
        <taxon>Fungi</taxon>
        <taxon>Fungi incertae sedis</taxon>
        <taxon>Microsporidia</taxon>
        <taxon>Mitosporidium</taxon>
    </lineage>
</organism>
<dbReference type="InterPro" id="IPR011990">
    <property type="entry name" value="TPR-like_helical_dom_sf"/>
</dbReference>
<dbReference type="Gene3D" id="1.25.40.10">
    <property type="entry name" value="Tetratricopeptide repeat domain"/>
    <property type="match status" value="1"/>
</dbReference>
<dbReference type="PROSITE" id="PS51375">
    <property type="entry name" value="PPR"/>
    <property type="match status" value="1"/>
</dbReference>
<evidence type="ECO:0000313" key="3">
    <source>
        <dbReference type="Proteomes" id="UP000029725"/>
    </source>
</evidence>
<dbReference type="Proteomes" id="UP000029725">
    <property type="component" value="Unassembled WGS sequence"/>
</dbReference>
<dbReference type="GeneID" id="25260650"/>
<dbReference type="HOGENOM" id="CLU_665776_0_0_1"/>